<feature type="domain" description="RCK C-terminal" evidence="1">
    <location>
        <begin position="145"/>
        <end position="225"/>
    </location>
</feature>
<name>E7G551_9HELI</name>
<evidence type="ECO:0000313" key="2">
    <source>
        <dbReference type="EMBL" id="EFX41488.1"/>
    </source>
</evidence>
<dbReference type="InterPro" id="IPR036721">
    <property type="entry name" value="RCK_C_sf"/>
</dbReference>
<dbReference type="AlphaFoldDB" id="E7G551"/>
<dbReference type="InterPro" id="IPR006037">
    <property type="entry name" value="RCK_C"/>
</dbReference>
<organism evidence="2 3">
    <name type="scientific">Helicobacter suis HS5</name>
    <dbReference type="NCBI Taxonomy" id="710394"/>
    <lineage>
        <taxon>Bacteria</taxon>
        <taxon>Pseudomonadati</taxon>
        <taxon>Campylobacterota</taxon>
        <taxon>Epsilonproteobacteria</taxon>
        <taxon>Campylobacterales</taxon>
        <taxon>Helicobacteraceae</taxon>
        <taxon>Helicobacter</taxon>
    </lineage>
</organism>
<sequence length="480" mass="55321">MIIAKNTGKLGLKKVALIVEGVVAKKFMELVVSKFFSNNFYLVITKDPSCLPSTLPSTFEVHVFDPTSAYRLYPFIDANVSDIFILLENTQEQQVIYEIIRQKNKEARLIVNQGLEGVKDERLVLIDHTQIIANKFIAKIPNVPSVPQGFGLEQGEVMEIGVPFGSVFAYRHIGSLHQKDYRIVGVYRKNEFYLSHSAMVIQPRDQLLAVGNPETLNNVYLQVRSNVGQFPAPFGRDIYLYIDMRLQSMEALERDIDQALVLHDQLKSAMLYIKVLHPTYTAFIEKIRAIESKDIRIVLDFKGSCFAEKLQVDSQKKIGLVVVGKEIFNKRDNRKVLFEILTPIFKTSIKGFKGISKSMVVLNKDMEQNEDISSVMFDVCAQMNLDMLLYDFDPDKRYKVEVIENYEHLSHIYNRKIKVIRTHVKNPVLFLRSLETPVVQFLPFESCITKNQFFWMFSTKVERIVFLSDIHPQMFIPVVE</sequence>
<protein>
    <recommendedName>
        <fullName evidence="1">RCK C-terminal domain-containing protein</fullName>
    </recommendedName>
</protein>
<evidence type="ECO:0000259" key="1">
    <source>
        <dbReference type="PROSITE" id="PS51202"/>
    </source>
</evidence>
<dbReference type="Gene3D" id="3.30.70.1450">
    <property type="entry name" value="Regulator of K+ conductance, C-terminal domain"/>
    <property type="match status" value="1"/>
</dbReference>
<dbReference type="GO" id="GO:0006813">
    <property type="term" value="P:potassium ion transport"/>
    <property type="evidence" value="ECO:0007669"/>
    <property type="project" value="InterPro"/>
</dbReference>
<gene>
    <name evidence="2" type="ORF">HSUHS5_1132</name>
</gene>
<dbReference type="SUPFAM" id="SSF116726">
    <property type="entry name" value="TrkA C-terminal domain-like"/>
    <property type="match status" value="1"/>
</dbReference>
<proteinExistence type="predicted"/>
<accession>E7G551</accession>
<dbReference type="Pfam" id="PF02080">
    <property type="entry name" value="TrkA_C"/>
    <property type="match status" value="1"/>
</dbReference>
<dbReference type="GO" id="GO:0008324">
    <property type="term" value="F:monoatomic cation transmembrane transporter activity"/>
    <property type="evidence" value="ECO:0007669"/>
    <property type="project" value="InterPro"/>
</dbReference>
<evidence type="ECO:0000313" key="3">
    <source>
        <dbReference type="Proteomes" id="UP000054093"/>
    </source>
</evidence>
<reference evidence="2 3" key="1">
    <citation type="journal article" date="2011" name="Vet. Res.">
        <title>Genome sequence of Helicobacter suis supports its role in gastric pathology.</title>
        <authorList>
            <person name="Vermoote M."/>
            <person name="Vandekerckhove T.T."/>
            <person name="Flahou B."/>
            <person name="Pasmans F."/>
            <person name="Smet A."/>
            <person name="De Groote D."/>
            <person name="Van Criekinge W."/>
            <person name="Ducatelle R."/>
            <person name="Haesebrouck F."/>
        </authorList>
    </citation>
    <scope>NUCLEOTIDE SEQUENCE [LARGE SCALE GENOMIC DNA]</scope>
    <source>
        <strain evidence="2 3">HS5</strain>
    </source>
</reference>
<dbReference type="PROSITE" id="PS51202">
    <property type="entry name" value="RCK_C"/>
    <property type="match status" value="1"/>
</dbReference>
<dbReference type="Proteomes" id="UP000054093">
    <property type="component" value="Unassembled WGS sequence"/>
</dbReference>
<comment type="caution">
    <text evidence="2">The sequence shown here is derived from an EMBL/GenBank/DDBJ whole genome shotgun (WGS) entry which is preliminary data.</text>
</comment>
<dbReference type="EMBL" id="ADHO01000247">
    <property type="protein sequence ID" value="EFX41488.1"/>
    <property type="molecule type" value="Genomic_DNA"/>
</dbReference>